<dbReference type="SUPFAM" id="SSF51197">
    <property type="entry name" value="Clavaminate synthase-like"/>
    <property type="match status" value="1"/>
</dbReference>
<sequence>MELTEQQINQFKDEGYLILSNFFDQYEVQALVIELERFYRQDLGRNVATDGDGETRSTTMHNYQIIPLNNISDLYRALPYCSKVKTVVSQLLGDPYIRHLDQIFLKPPGTGIGTSWHTDNGYFRISDPTKGTGMWIALHDASLENGTLQVIPNGHSLEYSHQRDPYSNHHITCDPDESKAIPVEVDAGGIVFFNYGIPHCTKENKTDKMRGGCAYHFLRQDYIPEQSQQMHNLPVITGPDATGGVREYGVKVEGTWEQEIQKLVG</sequence>
<protein>
    <recommendedName>
        <fullName evidence="2">Fe2OG dioxygenase domain-containing protein</fullName>
    </recommendedName>
</protein>
<dbReference type="GO" id="GO:0046872">
    <property type="term" value="F:metal ion binding"/>
    <property type="evidence" value="ECO:0007669"/>
    <property type="project" value="UniProtKB-ARBA"/>
</dbReference>
<organism evidence="1">
    <name type="scientific">marine metagenome</name>
    <dbReference type="NCBI Taxonomy" id="408172"/>
    <lineage>
        <taxon>unclassified sequences</taxon>
        <taxon>metagenomes</taxon>
        <taxon>ecological metagenomes</taxon>
    </lineage>
</organism>
<dbReference type="GO" id="GO:0016491">
    <property type="term" value="F:oxidoreductase activity"/>
    <property type="evidence" value="ECO:0007669"/>
    <property type="project" value="UniProtKB-ARBA"/>
</dbReference>
<dbReference type="EMBL" id="UINC01044062">
    <property type="protein sequence ID" value="SVB48987.1"/>
    <property type="molecule type" value="Genomic_DNA"/>
</dbReference>
<name>A0A382EGJ2_9ZZZZ</name>
<dbReference type="Gene3D" id="2.60.120.620">
    <property type="entry name" value="q2cbj1_9rhob like domain"/>
    <property type="match status" value="1"/>
</dbReference>
<evidence type="ECO:0000313" key="1">
    <source>
        <dbReference type="EMBL" id="SVB48987.1"/>
    </source>
</evidence>
<dbReference type="Pfam" id="PF05721">
    <property type="entry name" value="PhyH"/>
    <property type="match status" value="1"/>
</dbReference>
<proteinExistence type="predicted"/>
<accession>A0A382EGJ2</accession>
<dbReference type="AlphaFoldDB" id="A0A382EGJ2"/>
<evidence type="ECO:0008006" key="2">
    <source>
        <dbReference type="Google" id="ProtNLM"/>
    </source>
</evidence>
<dbReference type="InterPro" id="IPR008775">
    <property type="entry name" value="Phytyl_CoA_dOase-like"/>
</dbReference>
<dbReference type="PANTHER" id="PTHR20883">
    <property type="entry name" value="PHYTANOYL-COA DIOXYGENASE DOMAIN CONTAINING 1"/>
    <property type="match status" value="1"/>
</dbReference>
<dbReference type="PANTHER" id="PTHR20883:SF48">
    <property type="entry name" value="ECTOINE DIOXYGENASE"/>
    <property type="match status" value="1"/>
</dbReference>
<reference evidence="1" key="1">
    <citation type="submission" date="2018-05" db="EMBL/GenBank/DDBJ databases">
        <authorList>
            <person name="Lanie J.A."/>
            <person name="Ng W.-L."/>
            <person name="Kazmierczak K.M."/>
            <person name="Andrzejewski T.M."/>
            <person name="Davidsen T.M."/>
            <person name="Wayne K.J."/>
            <person name="Tettelin H."/>
            <person name="Glass J.I."/>
            <person name="Rusch D."/>
            <person name="Podicherti R."/>
            <person name="Tsui H.-C.T."/>
            <person name="Winkler M.E."/>
        </authorList>
    </citation>
    <scope>NUCLEOTIDE SEQUENCE</scope>
</reference>
<gene>
    <name evidence="1" type="ORF">METZ01_LOCUS201841</name>
</gene>